<dbReference type="AlphaFoldDB" id="A0A9P9I740"/>
<dbReference type="EMBL" id="JAGMWT010000032">
    <property type="protein sequence ID" value="KAH7109427.1"/>
    <property type="molecule type" value="Genomic_DNA"/>
</dbReference>
<evidence type="ECO:0008006" key="3">
    <source>
        <dbReference type="Google" id="ProtNLM"/>
    </source>
</evidence>
<comment type="caution">
    <text evidence="1">The sequence shown here is derived from an EMBL/GenBank/DDBJ whole genome shotgun (WGS) entry which is preliminary data.</text>
</comment>
<accession>A0A9P9I740</accession>
<organism evidence="1 2">
    <name type="scientific">Dendryphion nanum</name>
    <dbReference type="NCBI Taxonomy" id="256645"/>
    <lineage>
        <taxon>Eukaryota</taxon>
        <taxon>Fungi</taxon>
        <taxon>Dikarya</taxon>
        <taxon>Ascomycota</taxon>
        <taxon>Pezizomycotina</taxon>
        <taxon>Dothideomycetes</taxon>
        <taxon>Pleosporomycetidae</taxon>
        <taxon>Pleosporales</taxon>
        <taxon>Torulaceae</taxon>
        <taxon>Dendryphion</taxon>
    </lineage>
</organism>
<sequence>MLDACASGDITALRRFFEARSIRRGLKAVYIATANGAPPTNALLATAIMNGKLEIVSFLLEMYDGISFDSSIITALLDHPDTAILESLYKYDDKIVQTEWDNQITFVTLACERPPNKIAPLLLFLVEHDAALDTGGLPFHFAVHAALCGNQSLRVIEAMIRKGGPVYRAAALQAVLRERVDVIEFFMQYGVELRIDDVQCLRDEADKTENPELVKLVYTWTSGWREEAGGENRGLTVGRKLKQLFGRRG</sequence>
<dbReference type="InterPro" id="IPR036770">
    <property type="entry name" value="Ankyrin_rpt-contain_sf"/>
</dbReference>
<proteinExistence type="predicted"/>
<gene>
    <name evidence="1" type="ORF">B0J11DRAFT_512848</name>
</gene>
<protein>
    <recommendedName>
        <fullName evidence="3">Ankyrin</fullName>
    </recommendedName>
</protein>
<dbReference type="OrthoDB" id="5391533at2759"/>
<evidence type="ECO:0000313" key="2">
    <source>
        <dbReference type="Proteomes" id="UP000700596"/>
    </source>
</evidence>
<evidence type="ECO:0000313" key="1">
    <source>
        <dbReference type="EMBL" id="KAH7109427.1"/>
    </source>
</evidence>
<reference evidence="1" key="1">
    <citation type="journal article" date="2021" name="Nat. Commun.">
        <title>Genetic determinants of endophytism in the Arabidopsis root mycobiome.</title>
        <authorList>
            <person name="Mesny F."/>
            <person name="Miyauchi S."/>
            <person name="Thiergart T."/>
            <person name="Pickel B."/>
            <person name="Atanasova L."/>
            <person name="Karlsson M."/>
            <person name="Huettel B."/>
            <person name="Barry K.W."/>
            <person name="Haridas S."/>
            <person name="Chen C."/>
            <person name="Bauer D."/>
            <person name="Andreopoulos W."/>
            <person name="Pangilinan J."/>
            <person name="LaButti K."/>
            <person name="Riley R."/>
            <person name="Lipzen A."/>
            <person name="Clum A."/>
            <person name="Drula E."/>
            <person name="Henrissat B."/>
            <person name="Kohler A."/>
            <person name="Grigoriev I.V."/>
            <person name="Martin F.M."/>
            <person name="Hacquard S."/>
        </authorList>
    </citation>
    <scope>NUCLEOTIDE SEQUENCE</scope>
    <source>
        <strain evidence="1">MPI-CAGE-CH-0243</strain>
    </source>
</reference>
<name>A0A9P9I740_9PLEO</name>
<dbReference type="SUPFAM" id="SSF48403">
    <property type="entry name" value="Ankyrin repeat"/>
    <property type="match status" value="1"/>
</dbReference>
<dbReference type="Proteomes" id="UP000700596">
    <property type="component" value="Unassembled WGS sequence"/>
</dbReference>
<keyword evidence="2" id="KW-1185">Reference proteome</keyword>
<dbReference type="Gene3D" id="1.25.40.20">
    <property type="entry name" value="Ankyrin repeat-containing domain"/>
    <property type="match status" value="1"/>
</dbReference>